<evidence type="ECO:0000313" key="2">
    <source>
        <dbReference type="Proteomes" id="UP000798662"/>
    </source>
</evidence>
<keyword evidence="2" id="KW-1185">Reference proteome</keyword>
<evidence type="ECO:0000313" key="1">
    <source>
        <dbReference type="EMBL" id="KAK1860288.1"/>
    </source>
</evidence>
<gene>
    <name evidence="1" type="ORF">I4F81_002877</name>
</gene>
<comment type="caution">
    <text evidence="1">The sequence shown here is derived from an EMBL/GenBank/DDBJ whole genome shotgun (WGS) entry which is preliminary data.</text>
</comment>
<organism evidence="1 2">
    <name type="scientific">Pyropia yezoensis</name>
    <name type="common">Susabi-nori</name>
    <name type="synonym">Porphyra yezoensis</name>
    <dbReference type="NCBI Taxonomy" id="2788"/>
    <lineage>
        <taxon>Eukaryota</taxon>
        <taxon>Rhodophyta</taxon>
        <taxon>Bangiophyceae</taxon>
        <taxon>Bangiales</taxon>
        <taxon>Bangiaceae</taxon>
        <taxon>Pyropia</taxon>
    </lineage>
</organism>
<dbReference type="EMBL" id="CM020618">
    <property type="protein sequence ID" value="KAK1860288.1"/>
    <property type="molecule type" value="Genomic_DNA"/>
</dbReference>
<sequence>MDALRSIDTPATRRILAAVTAASDADAERLLSVFEVTPDGWHALLSTPGAAAALAAAAAETAGRYFAASRSASSGAGGGGGGRGGGCAAANFTATGRALFVLCTVHTSAAGYCVAADDALVDGLVAGLDAVCTCGDVPALHRTDGGLVYHLTVDTVVGSACEAALHLPLSMRMAPKAWEGYFPRKGLQVWASLAPRQLLDAVPGLLPQLLDAIASLAASPSAAYYLCLHTEALALLRLADVDPPRLRALPQVPRVVAAAATYASRTASLPADVRRNGLVDVLVPLLALYAPGRGAAMAACGELLTHMVGWAVGPPPGPDGDGVPKVEQQLGIVAASLLVPVARDAFHAAGGGLPLPLRSPAARAGWGRLAAAAHHPALGAAATELDAMATAAAAGGRAPAGSPAAVAPEAASLVERLRRCWTCGCPYRSPGDGRELRKCAGCKVAAYCGAACAAAGWAADHRASCAGWRAYAAAAAAARGGAAADYVIRAGSHRTSALTPFSADLAGDWRTKWPWAPTVAAEVVAAGLPLSDVVILAELASGAHFLACLVLASHHCLVCFSLSQLLA</sequence>
<dbReference type="Proteomes" id="UP000798662">
    <property type="component" value="Chromosome 1"/>
</dbReference>
<protein>
    <submittedName>
        <fullName evidence="1">Uncharacterized protein</fullName>
    </submittedName>
</protein>
<accession>A0ACC3BQS1</accession>
<proteinExistence type="predicted"/>
<name>A0ACC3BQS1_PYRYE</name>
<reference evidence="1" key="1">
    <citation type="submission" date="2019-11" db="EMBL/GenBank/DDBJ databases">
        <title>Nori genome reveals adaptations in red seaweeds to the harsh intertidal environment.</title>
        <authorList>
            <person name="Wang D."/>
            <person name="Mao Y."/>
        </authorList>
    </citation>
    <scope>NUCLEOTIDE SEQUENCE</scope>
    <source>
        <tissue evidence="1">Gametophyte</tissue>
    </source>
</reference>